<accession>A0AAI9U7L1</accession>
<organism evidence="1 2">
    <name type="scientific">Colletotrichum melonis</name>
    <dbReference type="NCBI Taxonomy" id="1209925"/>
    <lineage>
        <taxon>Eukaryota</taxon>
        <taxon>Fungi</taxon>
        <taxon>Dikarya</taxon>
        <taxon>Ascomycota</taxon>
        <taxon>Pezizomycotina</taxon>
        <taxon>Sordariomycetes</taxon>
        <taxon>Hypocreomycetidae</taxon>
        <taxon>Glomerellales</taxon>
        <taxon>Glomerellaceae</taxon>
        <taxon>Colletotrichum</taxon>
        <taxon>Colletotrichum acutatum species complex</taxon>
    </lineage>
</organism>
<protein>
    <submittedName>
        <fullName evidence="1">Uncharacterized protein</fullName>
    </submittedName>
</protein>
<keyword evidence="2" id="KW-1185">Reference proteome</keyword>
<sequence>MTISPTWVEDLNMQVIRRAYLQSHGESVRNIRHAFQGQGDIVQPTGLDGPRPGISQLTPFLHSLTT</sequence>
<dbReference type="Proteomes" id="UP001239795">
    <property type="component" value="Unassembled WGS sequence"/>
</dbReference>
<dbReference type="AlphaFoldDB" id="A0AAI9U7L1"/>
<evidence type="ECO:0000313" key="1">
    <source>
        <dbReference type="EMBL" id="KAK1451818.1"/>
    </source>
</evidence>
<evidence type="ECO:0000313" key="2">
    <source>
        <dbReference type="Proteomes" id="UP001239795"/>
    </source>
</evidence>
<comment type="caution">
    <text evidence="1">The sequence shown here is derived from an EMBL/GenBank/DDBJ whole genome shotgun (WGS) entry which is preliminary data.</text>
</comment>
<name>A0AAI9U7L1_9PEZI</name>
<proteinExistence type="predicted"/>
<gene>
    <name evidence="1" type="ORF">CMEL01_06392</name>
</gene>
<reference evidence="1 2" key="1">
    <citation type="submission" date="2016-10" db="EMBL/GenBank/DDBJ databases">
        <title>The genome sequence of Colletotrichum fioriniae PJ7.</title>
        <authorList>
            <person name="Baroncelli R."/>
        </authorList>
    </citation>
    <scope>NUCLEOTIDE SEQUENCE [LARGE SCALE GENOMIC DNA]</scope>
    <source>
        <strain evidence="1">Col 31</strain>
    </source>
</reference>
<dbReference type="EMBL" id="MLGG01000046">
    <property type="protein sequence ID" value="KAK1451818.1"/>
    <property type="molecule type" value="Genomic_DNA"/>
</dbReference>